<keyword evidence="2" id="KW-0472">Membrane</keyword>
<evidence type="ECO:0000313" key="5">
    <source>
        <dbReference type="Proteomes" id="UP000625711"/>
    </source>
</evidence>
<feature type="signal peptide" evidence="3">
    <location>
        <begin position="1"/>
        <end position="18"/>
    </location>
</feature>
<proteinExistence type="predicted"/>
<dbReference type="GO" id="GO:0016020">
    <property type="term" value="C:membrane"/>
    <property type="evidence" value="ECO:0007669"/>
    <property type="project" value="TreeGrafter"/>
</dbReference>
<evidence type="ECO:0000256" key="1">
    <source>
        <dbReference type="SAM" id="MobiDB-lite"/>
    </source>
</evidence>
<dbReference type="InterPro" id="IPR012464">
    <property type="entry name" value="DUF1676"/>
</dbReference>
<organism evidence="4 5">
    <name type="scientific">Rhynchophorus ferrugineus</name>
    <name type="common">Red palm weevil</name>
    <name type="synonym">Curculio ferrugineus</name>
    <dbReference type="NCBI Taxonomy" id="354439"/>
    <lineage>
        <taxon>Eukaryota</taxon>
        <taxon>Metazoa</taxon>
        <taxon>Ecdysozoa</taxon>
        <taxon>Arthropoda</taxon>
        <taxon>Hexapoda</taxon>
        <taxon>Insecta</taxon>
        <taxon>Pterygota</taxon>
        <taxon>Neoptera</taxon>
        <taxon>Endopterygota</taxon>
        <taxon>Coleoptera</taxon>
        <taxon>Polyphaga</taxon>
        <taxon>Cucujiformia</taxon>
        <taxon>Curculionidae</taxon>
        <taxon>Dryophthorinae</taxon>
        <taxon>Rhynchophorus</taxon>
    </lineage>
</organism>
<keyword evidence="5" id="KW-1185">Reference proteome</keyword>
<name>A0A834I466_RHYFE</name>
<dbReference type="Proteomes" id="UP000625711">
    <property type="component" value="Unassembled WGS sequence"/>
</dbReference>
<keyword evidence="2" id="KW-0812">Transmembrane</keyword>
<reference evidence="4" key="1">
    <citation type="submission" date="2020-08" db="EMBL/GenBank/DDBJ databases">
        <title>Genome sequencing and assembly of the red palm weevil Rhynchophorus ferrugineus.</title>
        <authorList>
            <person name="Dias G.B."/>
            <person name="Bergman C.M."/>
            <person name="Manee M."/>
        </authorList>
    </citation>
    <scope>NUCLEOTIDE SEQUENCE</scope>
    <source>
        <strain evidence="4">AA-2017</strain>
        <tissue evidence="4">Whole larva</tissue>
    </source>
</reference>
<accession>A0A834I466</accession>
<dbReference type="AlphaFoldDB" id="A0A834I466"/>
<dbReference type="EMBL" id="JAACXV010013077">
    <property type="protein sequence ID" value="KAF7274115.1"/>
    <property type="molecule type" value="Genomic_DNA"/>
</dbReference>
<feature type="region of interest" description="Disordered" evidence="1">
    <location>
        <begin position="219"/>
        <end position="247"/>
    </location>
</feature>
<dbReference type="PANTHER" id="PTHR21879">
    <property type="entry name" value="FI03362P-RELATED-RELATED"/>
    <property type="match status" value="1"/>
</dbReference>
<feature type="compositionally biased region" description="Basic and acidic residues" evidence="1">
    <location>
        <begin position="219"/>
        <end position="233"/>
    </location>
</feature>
<dbReference type="OrthoDB" id="6622274at2759"/>
<sequence>MNVSVLVIVSVCVATVFASPEGVAFRMGLKLLDECSRSDFRICMKKKAITFLDRLGRMEKITIMDGFTLIKSKSNETNSTIITENDIDENLGRSLDDKNAVLNKILVDKATSILDSRTMQIFIPKASKEVSEGRSDEHHGHWTTETYWAERRTTTRRPRRRGVIHVVKHMMATAAAATTALTPLAIGLVGLIAAQAFIIAKIALVIAIIIAVRKFLDSQKKKPEHPTTPHTEWHSSGWETAEPSPDRRISEAHRLAYKGYRHLHH</sequence>
<dbReference type="PANTHER" id="PTHR21879:SF12">
    <property type="entry name" value="OSIRIS 12"/>
    <property type="match status" value="1"/>
</dbReference>
<keyword evidence="3" id="KW-0732">Signal</keyword>
<comment type="caution">
    <text evidence="4">The sequence shown here is derived from an EMBL/GenBank/DDBJ whole genome shotgun (WGS) entry which is preliminary data.</text>
</comment>
<evidence type="ECO:0000256" key="3">
    <source>
        <dbReference type="SAM" id="SignalP"/>
    </source>
</evidence>
<gene>
    <name evidence="4" type="ORF">GWI33_013206</name>
</gene>
<protein>
    <submittedName>
        <fullName evidence="4">Uncharacterized protein</fullName>
    </submittedName>
</protein>
<keyword evidence="2" id="KW-1133">Transmembrane helix</keyword>
<feature type="transmembrane region" description="Helical" evidence="2">
    <location>
        <begin position="184"/>
        <end position="212"/>
    </location>
</feature>
<evidence type="ECO:0000313" key="4">
    <source>
        <dbReference type="EMBL" id="KAF7274115.1"/>
    </source>
</evidence>
<feature type="chain" id="PRO_5032853694" evidence="3">
    <location>
        <begin position="19"/>
        <end position="265"/>
    </location>
</feature>
<evidence type="ECO:0000256" key="2">
    <source>
        <dbReference type="SAM" id="Phobius"/>
    </source>
</evidence>
<dbReference type="Pfam" id="PF07898">
    <property type="entry name" value="DUF1676"/>
    <property type="match status" value="1"/>
</dbReference>